<organism evidence="2 4">
    <name type="scientific">Astrephomene gubernaculifera</name>
    <dbReference type="NCBI Taxonomy" id="47775"/>
    <lineage>
        <taxon>Eukaryota</taxon>
        <taxon>Viridiplantae</taxon>
        <taxon>Chlorophyta</taxon>
        <taxon>core chlorophytes</taxon>
        <taxon>Chlorophyceae</taxon>
        <taxon>CS clade</taxon>
        <taxon>Chlamydomonadales</taxon>
        <taxon>Astrephomenaceae</taxon>
        <taxon>Astrephomene</taxon>
    </lineage>
</organism>
<dbReference type="AlphaFoldDB" id="A0AAD3DF18"/>
<gene>
    <name evidence="2" type="ORF">Agub_g1216</name>
    <name evidence="3" type="ORF">Agub_g16081</name>
</gene>
<keyword evidence="1" id="KW-0812">Transmembrane</keyword>
<name>A0AAD3DF18_9CHLO</name>
<dbReference type="Proteomes" id="UP001054857">
    <property type="component" value="Unassembled WGS sequence"/>
</dbReference>
<dbReference type="EMBL" id="BMAR01000124">
    <property type="protein sequence ID" value="GFR53283.1"/>
    <property type="molecule type" value="Genomic_DNA"/>
</dbReference>
<comment type="caution">
    <text evidence="2">The sequence shown here is derived from an EMBL/GenBank/DDBJ whole genome shotgun (WGS) entry which is preliminary data.</text>
</comment>
<feature type="transmembrane region" description="Helical" evidence="1">
    <location>
        <begin position="78"/>
        <end position="99"/>
    </location>
</feature>
<dbReference type="EMBL" id="BMAR01000001">
    <property type="protein sequence ID" value="GFR40634.1"/>
    <property type="molecule type" value="Genomic_DNA"/>
</dbReference>
<protein>
    <submittedName>
        <fullName evidence="2">Uncharacterized protein</fullName>
    </submittedName>
</protein>
<reference evidence="2 4" key="2">
    <citation type="journal article" date="2021" name="Sci. Rep.">
        <title>Genome sequencing of the multicellular alga Astrephomene provides insights into convergent evolution of germ-soma differentiation.</title>
        <authorList>
            <person name="Yamashita S."/>
            <person name="Yamamoto K."/>
            <person name="Matsuzaki R."/>
            <person name="Suzuki S."/>
            <person name="Yamaguchi H."/>
            <person name="Hirooka S."/>
            <person name="Minakuchi Y."/>
            <person name="Miyagishima S."/>
            <person name="Kawachi M."/>
            <person name="Toyoda A."/>
            <person name="Nozaki H."/>
        </authorList>
    </citation>
    <scope>NUCLEOTIDE SEQUENCE [LARGE SCALE GENOMIC DNA]</scope>
    <source>
        <strain evidence="2 4">NIES-4017</strain>
    </source>
</reference>
<evidence type="ECO:0000256" key="1">
    <source>
        <dbReference type="SAM" id="Phobius"/>
    </source>
</evidence>
<feature type="transmembrane region" description="Helical" evidence="1">
    <location>
        <begin position="12"/>
        <end position="31"/>
    </location>
</feature>
<evidence type="ECO:0000313" key="2">
    <source>
        <dbReference type="EMBL" id="GFR40634.1"/>
    </source>
</evidence>
<evidence type="ECO:0000313" key="3">
    <source>
        <dbReference type="EMBL" id="GFR53283.1"/>
    </source>
</evidence>
<reference evidence="2" key="1">
    <citation type="submission" date="2020-08" db="EMBL/GenBank/DDBJ databases">
        <authorList>
            <person name="Yamashita S."/>
            <person name="Nozaki H."/>
        </authorList>
    </citation>
    <scope>NUCLEOTIDE SEQUENCE</scope>
    <source>
        <strain evidence="2">NIES-4017</strain>
    </source>
</reference>
<keyword evidence="1" id="KW-1133">Transmembrane helix</keyword>
<sequence length="104" mass="11583">MPALDTFDWLEGWWIGLNAFLFGLTAGWAFFHNGLAREPAAATGNTSRAAGGSTCSKSLQHSADGQLREQQQLLKRLVCIRTLGFAIQSFHLIAVYRLWETSRK</sequence>
<keyword evidence="1" id="KW-0472">Membrane</keyword>
<accession>A0AAD3DF18</accession>
<proteinExistence type="predicted"/>
<keyword evidence="4" id="KW-1185">Reference proteome</keyword>
<evidence type="ECO:0000313" key="4">
    <source>
        <dbReference type="Proteomes" id="UP001054857"/>
    </source>
</evidence>